<dbReference type="CDD" id="cd04301">
    <property type="entry name" value="NAT_SF"/>
    <property type="match status" value="1"/>
</dbReference>
<sequence>MRAGPRRGRRRNLPPRPHPLPGGPVQHLRAARRRPPARAAPADPGDVTAVTVRRVGGEDWCTLKAVRLRALAADPAAFTSTLAREEAFTDAVWQERAVAGRSFVACRADAVVGLVSYYAEDGRPRERQLVSMWVAPEARRSGVARALVEAVLDAAAAEGAERLTLFVVHDNEAARRLYEQLGFVATGEVQELPPDALRSEARYALPLPSAT</sequence>
<feature type="domain" description="N-acetyltransferase" evidence="4">
    <location>
        <begin position="50"/>
        <end position="208"/>
    </location>
</feature>
<dbReference type="SUPFAM" id="SSF55729">
    <property type="entry name" value="Acyl-CoA N-acyltransferases (Nat)"/>
    <property type="match status" value="1"/>
</dbReference>
<keyword evidence="6" id="KW-1185">Reference proteome</keyword>
<dbReference type="InterPro" id="IPR000182">
    <property type="entry name" value="GNAT_dom"/>
</dbReference>
<dbReference type="Gene3D" id="3.40.630.30">
    <property type="match status" value="1"/>
</dbReference>
<comment type="caution">
    <text evidence="5">The sequence shown here is derived from an EMBL/GenBank/DDBJ whole genome shotgun (WGS) entry which is preliminary data.</text>
</comment>
<dbReference type="GO" id="GO:0016747">
    <property type="term" value="F:acyltransferase activity, transferring groups other than amino-acyl groups"/>
    <property type="evidence" value="ECO:0007669"/>
    <property type="project" value="InterPro"/>
</dbReference>
<accession>A0A552WMG1</accession>
<dbReference type="InterPro" id="IPR050832">
    <property type="entry name" value="Bact_Acetyltransf"/>
</dbReference>
<protein>
    <submittedName>
        <fullName evidence="5">GNAT family N-acetyltransferase</fullName>
    </submittedName>
</protein>
<organism evidence="5 6">
    <name type="scientific">Georgenia yuyongxinii</name>
    <dbReference type="NCBI Taxonomy" id="2589797"/>
    <lineage>
        <taxon>Bacteria</taxon>
        <taxon>Bacillati</taxon>
        <taxon>Actinomycetota</taxon>
        <taxon>Actinomycetes</taxon>
        <taxon>Micrococcales</taxon>
        <taxon>Bogoriellaceae</taxon>
        <taxon>Georgenia</taxon>
    </lineage>
</organism>
<dbReference type="PANTHER" id="PTHR43877">
    <property type="entry name" value="AMINOALKYLPHOSPHONATE N-ACETYLTRANSFERASE-RELATED-RELATED"/>
    <property type="match status" value="1"/>
</dbReference>
<evidence type="ECO:0000259" key="4">
    <source>
        <dbReference type="PROSITE" id="PS51186"/>
    </source>
</evidence>
<dbReference type="PROSITE" id="PS51186">
    <property type="entry name" value="GNAT"/>
    <property type="match status" value="1"/>
</dbReference>
<proteinExistence type="predicted"/>
<dbReference type="Pfam" id="PF00583">
    <property type="entry name" value="Acetyltransf_1"/>
    <property type="match status" value="1"/>
</dbReference>
<dbReference type="AlphaFoldDB" id="A0A552WMG1"/>
<keyword evidence="2" id="KW-0012">Acyltransferase</keyword>
<evidence type="ECO:0000256" key="2">
    <source>
        <dbReference type="ARBA" id="ARBA00023315"/>
    </source>
</evidence>
<dbReference type="Proteomes" id="UP000318693">
    <property type="component" value="Unassembled WGS sequence"/>
</dbReference>
<gene>
    <name evidence="5" type="ORF">FJ693_15610</name>
</gene>
<dbReference type="EMBL" id="VJXR01000059">
    <property type="protein sequence ID" value="TRW43968.1"/>
    <property type="molecule type" value="Genomic_DNA"/>
</dbReference>
<reference evidence="5 6" key="1">
    <citation type="submission" date="2019-07" db="EMBL/GenBank/DDBJ databases">
        <title>Georgenia wutianyii sp. nov. and Georgenia *** sp. nov. isolated from plateau pika (Ochotona curzoniae) in the Qinghai-Tibet plateau of China.</title>
        <authorList>
            <person name="Tian Z."/>
        </authorList>
    </citation>
    <scope>NUCLEOTIDE SEQUENCE [LARGE SCALE GENOMIC DNA]</scope>
    <source>
        <strain evidence="5 6">Z446</strain>
    </source>
</reference>
<dbReference type="InterPro" id="IPR016181">
    <property type="entry name" value="Acyl_CoA_acyltransferase"/>
</dbReference>
<name>A0A552WMG1_9MICO</name>
<evidence type="ECO:0000313" key="5">
    <source>
        <dbReference type="EMBL" id="TRW43968.1"/>
    </source>
</evidence>
<keyword evidence="1 5" id="KW-0808">Transferase</keyword>
<feature type="compositionally biased region" description="Basic residues" evidence="3">
    <location>
        <begin position="1"/>
        <end position="13"/>
    </location>
</feature>
<evidence type="ECO:0000313" key="6">
    <source>
        <dbReference type="Proteomes" id="UP000318693"/>
    </source>
</evidence>
<evidence type="ECO:0000256" key="3">
    <source>
        <dbReference type="SAM" id="MobiDB-lite"/>
    </source>
</evidence>
<evidence type="ECO:0000256" key="1">
    <source>
        <dbReference type="ARBA" id="ARBA00022679"/>
    </source>
</evidence>
<feature type="region of interest" description="Disordered" evidence="3">
    <location>
        <begin position="1"/>
        <end position="45"/>
    </location>
</feature>